<reference evidence="1 2" key="1">
    <citation type="submission" date="2016-11" db="EMBL/GenBank/DDBJ databases">
        <title>The macronuclear genome of Stentor coeruleus: a giant cell with tiny introns.</title>
        <authorList>
            <person name="Slabodnick M."/>
            <person name="Ruby J.G."/>
            <person name="Reiff S.B."/>
            <person name="Swart E.C."/>
            <person name="Gosai S."/>
            <person name="Prabakaran S."/>
            <person name="Witkowska E."/>
            <person name="Larue G.E."/>
            <person name="Fisher S."/>
            <person name="Freeman R.M."/>
            <person name="Gunawardena J."/>
            <person name="Chu W."/>
            <person name="Stover N.A."/>
            <person name="Gregory B.D."/>
            <person name="Nowacki M."/>
            <person name="Derisi J."/>
            <person name="Roy S.W."/>
            <person name="Marshall W.F."/>
            <person name="Sood P."/>
        </authorList>
    </citation>
    <scope>NUCLEOTIDE SEQUENCE [LARGE SCALE GENOMIC DNA]</scope>
    <source>
        <strain evidence="1">WM001</strain>
    </source>
</reference>
<dbReference type="EMBL" id="MPUH01001204">
    <property type="protein sequence ID" value="OMJ69395.1"/>
    <property type="molecule type" value="Genomic_DNA"/>
</dbReference>
<comment type="caution">
    <text evidence="1">The sequence shown here is derived from an EMBL/GenBank/DDBJ whole genome shotgun (WGS) entry which is preliminary data.</text>
</comment>
<evidence type="ECO:0008006" key="3">
    <source>
        <dbReference type="Google" id="ProtNLM"/>
    </source>
</evidence>
<gene>
    <name evidence="1" type="ORF">SteCoe_32898</name>
</gene>
<protein>
    <recommendedName>
        <fullName evidence="3">Cyclin</fullName>
    </recommendedName>
</protein>
<dbReference type="Gene3D" id="1.10.472.10">
    <property type="entry name" value="Cyclin-like"/>
    <property type="match status" value="1"/>
</dbReference>
<proteinExistence type="predicted"/>
<sequence>MSLVQGFLVRIQRYLDRGVILTLPERKNTAALSQFVQGMFELMRFSEACFVSMAVYFDRLLSKKNSLINHLNMTRLIFISGIMAIKMQDDFSYKNSYFAQISGVPNHEINDLEKSFLQWIEFSLLINREEYDKYYSSLTNL</sequence>
<dbReference type="GO" id="GO:0019901">
    <property type="term" value="F:protein kinase binding"/>
    <property type="evidence" value="ECO:0007669"/>
    <property type="project" value="InterPro"/>
</dbReference>
<dbReference type="OrthoDB" id="294974at2759"/>
<evidence type="ECO:0000313" key="1">
    <source>
        <dbReference type="EMBL" id="OMJ69395.1"/>
    </source>
</evidence>
<dbReference type="Pfam" id="PF08613">
    <property type="entry name" value="Cyclin"/>
    <property type="match status" value="1"/>
</dbReference>
<dbReference type="InterPro" id="IPR036915">
    <property type="entry name" value="Cyclin-like_sf"/>
</dbReference>
<dbReference type="PANTHER" id="PTHR15615:SF108">
    <property type="entry name" value="PROTEIN CNPPD1"/>
    <property type="match status" value="1"/>
</dbReference>
<dbReference type="AlphaFoldDB" id="A0A1R2AY55"/>
<evidence type="ECO:0000313" key="2">
    <source>
        <dbReference type="Proteomes" id="UP000187209"/>
    </source>
</evidence>
<dbReference type="PANTHER" id="PTHR15615">
    <property type="match status" value="1"/>
</dbReference>
<name>A0A1R2AY55_9CILI</name>
<dbReference type="SUPFAM" id="SSF47954">
    <property type="entry name" value="Cyclin-like"/>
    <property type="match status" value="1"/>
</dbReference>
<keyword evidence="2" id="KW-1185">Reference proteome</keyword>
<dbReference type="InterPro" id="IPR013922">
    <property type="entry name" value="Cyclin_PHO80-like"/>
</dbReference>
<accession>A0A1R2AY55</accession>
<dbReference type="Proteomes" id="UP000187209">
    <property type="component" value="Unassembled WGS sequence"/>
</dbReference>
<organism evidence="1 2">
    <name type="scientific">Stentor coeruleus</name>
    <dbReference type="NCBI Taxonomy" id="5963"/>
    <lineage>
        <taxon>Eukaryota</taxon>
        <taxon>Sar</taxon>
        <taxon>Alveolata</taxon>
        <taxon>Ciliophora</taxon>
        <taxon>Postciliodesmatophora</taxon>
        <taxon>Heterotrichea</taxon>
        <taxon>Heterotrichida</taxon>
        <taxon>Stentoridae</taxon>
        <taxon>Stentor</taxon>
    </lineage>
</organism>